<gene>
    <name evidence="1" type="ORF">LCGC14_2144040</name>
</gene>
<feature type="non-terminal residue" evidence="1">
    <location>
        <position position="1"/>
    </location>
</feature>
<proteinExistence type="predicted"/>
<evidence type="ECO:0000313" key="1">
    <source>
        <dbReference type="EMBL" id="KKL66530.1"/>
    </source>
</evidence>
<name>A0A0F9GAH4_9ZZZZ</name>
<dbReference type="AlphaFoldDB" id="A0A0F9GAH4"/>
<organism evidence="1">
    <name type="scientific">marine sediment metagenome</name>
    <dbReference type="NCBI Taxonomy" id="412755"/>
    <lineage>
        <taxon>unclassified sequences</taxon>
        <taxon>metagenomes</taxon>
        <taxon>ecological metagenomes</taxon>
    </lineage>
</organism>
<protein>
    <submittedName>
        <fullName evidence="1">Uncharacterized protein</fullName>
    </submittedName>
</protein>
<comment type="caution">
    <text evidence="1">The sequence shown here is derived from an EMBL/GenBank/DDBJ whole genome shotgun (WGS) entry which is preliminary data.</text>
</comment>
<reference evidence="1" key="1">
    <citation type="journal article" date="2015" name="Nature">
        <title>Complex archaea that bridge the gap between prokaryotes and eukaryotes.</title>
        <authorList>
            <person name="Spang A."/>
            <person name="Saw J.H."/>
            <person name="Jorgensen S.L."/>
            <person name="Zaremba-Niedzwiedzka K."/>
            <person name="Martijn J."/>
            <person name="Lind A.E."/>
            <person name="van Eijk R."/>
            <person name="Schleper C."/>
            <person name="Guy L."/>
            <person name="Ettema T.J."/>
        </authorList>
    </citation>
    <scope>NUCLEOTIDE SEQUENCE</scope>
</reference>
<dbReference type="EMBL" id="LAZR01027170">
    <property type="protein sequence ID" value="KKL66530.1"/>
    <property type="molecule type" value="Genomic_DNA"/>
</dbReference>
<accession>A0A0F9GAH4</accession>
<sequence length="100" mass="11881">SVIVECKPTRQVLEQIKECVAFRDNFSEEFRRFNEIDLDKFIYDEIFKCADKIIKMMVKKAYEDGYKRLNRRVVIGLAIFQACKLLDVNIFQSYIGNMIN</sequence>